<name>A0AA35RT55_GEOBA</name>
<protein>
    <submittedName>
        <fullName evidence="2">Uncharacterized protein</fullName>
    </submittedName>
</protein>
<dbReference type="Proteomes" id="UP001174909">
    <property type="component" value="Unassembled WGS sequence"/>
</dbReference>
<dbReference type="EMBL" id="CASHTH010001611">
    <property type="protein sequence ID" value="CAI8017264.1"/>
    <property type="molecule type" value="Genomic_DNA"/>
</dbReference>
<gene>
    <name evidence="2" type="ORF">GBAR_LOCUS10510</name>
</gene>
<feature type="compositionally biased region" description="Basic and acidic residues" evidence="1">
    <location>
        <begin position="58"/>
        <end position="68"/>
    </location>
</feature>
<keyword evidence="3" id="KW-1185">Reference proteome</keyword>
<sequence length="68" mass="7833">MHLSLGWQEKQKHSCVYYEQCFKLWLGRGEERGRKGGRGEERERREGGSIRPAGTTGEQDKSCSKLMC</sequence>
<evidence type="ECO:0000313" key="3">
    <source>
        <dbReference type="Proteomes" id="UP001174909"/>
    </source>
</evidence>
<feature type="compositionally biased region" description="Basic and acidic residues" evidence="1">
    <location>
        <begin position="30"/>
        <end position="48"/>
    </location>
</feature>
<comment type="caution">
    <text evidence="2">The sequence shown here is derived from an EMBL/GenBank/DDBJ whole genome shotgun (WGS) entry which is preliminary data.</text>
</comment>
<feature type="region of interest" description="Disordered" evidence="1">
    <location>
        <begin position="30"/>
        <end position="68"/>
    </location>
</feature>
<evidence type="ECO:0000313" key="2">
    <source>
        <dbReference type="EMBL" id="CAI8017264.1"/>
    </source>
</evidence>
<proteinExistence type="predicted"/>
<dbReference type="AlphaFoldDB" id="A0AA35RT55"/>
<evidence type="ECO:0000256" key="1">
    <source>
        <dbReference type="SAM" id="MobiDB-lite"/>
    </source>
</evidence>
<reference evidence="2" key="1">
    <citation type="submission" date="2023-03" db="EMBL/GenBank/DDBJ databases">
        <authorList>
            <person name="Steffen K."/>
            <person name="Cardenas P."/>
        </authorList>
    </citation>
    <scope>NUCLEOTIDE SEQUENCE</scope>
</reference>
<organism evidence="2 3">
    <name type="scientific">Geodia barretti</name>
    <name type="common">Barrett's horny sponge</name>
    <dbReference type="NCBI Taxonomy" id="519541"/>
    <lineage>
        <taxon>Eukaryota</taxon>
        <taxon>Metazoa</taxon>
        <taxon>Porifera</taxon>
        <taxon>Demospongiae</taxon>
        <taxon>Heteroscleromorpha</taxon>
        <taxon>Tetractinellida</taxon>
        <taxon>Astrophorina</taxon>
        <taxon>Geodiidae</taxon>
        <taxon>Geodia</taxon>
    </lineage>
</organism>
<accession>A0AA35RT55</accession>